<evidence type="ECO:0000259" key="5">
    <source>
        <dbReference type="Pfam" id="PF00465"/>
    </source>
</evidence>
<dbReference type="AlphaFoldDB" id="A0A0A7IA13"/>
<dbReference type="Pfam" id="PF00465">
    <property type="entry name" value="Fe-ADH"/>
    <property type="match status" value="1"/>
</dbReference>
<feature type="binding site" evidence="4">
    <location>
        <begin position="95"/>
        <end position="99"/>
    </location>
    <ligand>
        <name>NAD(+)</name>
        <dbReference type="ChEBI" id="CHEBI:57540"/>
    </ligand>
</feature>
<evidence type="ECO:0000256" key="4">
    <source>
        <dbReference type="PIRSR" id="PIRSR000112-3"/>
    </source>
</evidence>
<dbReference type="GO" id="GO:0046872">
    <property type="term" value="F:metal ion binding"/>
    <property type="evidence" value="ECO:0007669"/>
    <property type="project" value="UniProtKB-KW"/>
</dbReference>
<dbReference type="OrthoDB" id="323926at2"/>
<feature type="binding site" evidence="3">
    <location>
        <position position="172"/>
    </location>
    <ligand>
        <name>glycerol</name>
        <dbReference type="ChEBI" id="CHEBI:17754"/>
    </ligand>
</feature>
<sequence>MATFNRVTDVHPGPNRYISEPGSAKNIERYLEDYAHPVIVTGELSAQAFLDYTGSSEFFAPALRYDRSATERNARELAEQARALDADAIVAVGAGKLADTAKNVAELLNVDLIMVPTLACACAAYTPFSVNYDDEHRYVGSPLHGRNSVAMIVDSALISRAPAEKMVGGIGDTIAKWYECAPVLERANDLTAFDQLAYQSARLIHDILLEHSEDALKALHAGDYDNEQVRLLIDTIIGLAGTVGGLGCERARVSGAHALHNGLTQVPGSAATMHGDKVAYGVLVQLVAEGKEAEARQLLAYYDSVGLPHSWKQMNLEFTDANLQTVAEYTAQPDSTFLAAVPDATPQMIVDAMRVVEEFPVEAA</sequence>
<dbReference type="InterPro" id="IPR001670">
    <property type="entry name" value="ADH_Fe/GldA"/>
</dbReference>
<dbReference type="Gene3D" id="3.40.50.1970">
    <property type="match status" value="1"/>
</dbReference>
<dbReference type="Gene3D" id="1.20.1090.10">
    <property type="entry name" value="Dehydroquinate synthase-like - alpha domain"/>
    <property type="match status" value="1"/>
</dbReference>
<keyword evidence="1 3" id="KW-0479">Metal-binding</keyword>
<dbReference type="PIRSF" id="PIRSF000112">
    <property type="entry name" value="Glycerol_dehydrogenase"/>
    <property type="match status" value="1"/>
</dbReference>
<dbReference type="HOGENOM" id="CLU_044754_2_0_11"/>
<feature type="binding site" evidence="3">
    <location>
        <position position="274"/>
    </location>
    <ligand>
        <name>glycerol</name>
        <dbReference type="ChEBI" id="CHEBI:17754"/>
    </ligand>
</feature>
<evidence type="ECO:0000256" key="1">
    <source>
        <dbReference type="ARBA" id="ARBA00022723"/>
    </source>
</evidence>
<dbReference type="GO" id="GO:0016614">
    <property type="term" value="F:oxidoreductase activity, acting on CH-OH group of donors"/>
    <property type="evidence" value="ECO:0007669"/>
    <property type="project" value="InterPro"/>
</dbReference>
<organism evidence="6 7">
    <name type="scientific">Bifidobacterium pseudolongum PV8-2</name>
    <dbReference type="NCBI Taxonomy" id="1447715"/>
    <lineage>
        <taxon>Bacteria</taxon>
        <taxon>Bacillati</taxon>
        <taxon>Actinomycetota</taxon>
        <taxon>Actinomycetes</taxon>
        <taxon>Bifidobacteriales</taxon>
        <taxon>Bifidobacteriaceae</taxon>
        <taxon>Bifidobacterium</taxon>
    </lineage>
</organism>
<dbReference type="RefSeq" id="WP_081277515.1">
    <property type="nucleotide sequence ID" value="NZ_CP007457.1"/>
</dbReference>
<keyword evidence="3" id="KW-0862">Zinc</keyword>
<evidence type="ECO:0000313" key="7">
    <source>
        <dbReference type="Proteomes" id="UP000030636"/>
    </source>
</evidence>
<feature type="binding site" evidence="4">
    <location>
        <position position="126"/>
    </location>
    <ligand>
        <name>NAD(+)</name>
        <dbReference type="ChEBI" id="CHEBI:57540"/>
    </ligand>
</feature>
<evidence type="ECO:0000313" key="6">
    <source>
        <dbReference type="EMBL" id="AIZ16055.1"/>
    </source>
</evidence>
<name>A0A0A7IA13_9BIFI</name>
<dbReference type="KEGG" id="bpsp:AH67_03205"/>
<accession>A0A0A7IA13</accession>
<reference evidence="6 7" key="1">
    <citation type="journal article" date="2015" name="Genome Announc.">
        <title>Bifidobacterium pseudolongum Strain PV8-2, Isolated from a Stool Sample of an Anemic Kenyan Infant.</title>
        <authorList>
            <person name="Vazquez-Gutierrez P."/>
            <person name="Lacroix C."/>
            <person name="Chassard C."/>
            <person name="Klumpp J."/>
            <person name="Stevens M.J."/>
            <person name="Jans C."/>
        </authorList>
    </citation>
    <scope>NUCLEOTIDE SEQUENCE [LARGE SCALE GENOMIC DNA]</scope>
    <source>
        <strain evidence="6 7">PV8-2</strain>
    </source>
</reference>
<keyword evidence="4" id="KW-0520">NAD</keyword>
<dbReference type="STRING" id="1447715.AH67_03205"/>
<dbReference type="EMBL" id="CP007457">
    <property type="protein sequence ID" value="AIZ16055.1"/>
    <property type="molecule type" value="Genomic_DNA"/>
</dbReference>
<dbReference type="Proteomes" id="UP000030636">
    <property type="component" value="Chromosome"/>
</dbReference>
<protein>
    <submittedName>
        <fullName evidence="6">Oxidoreductase</fullName>
    </submittedName>
</protein>
<dbReference type="CDD" id="cd08172">
    <property type="entry name" value="GlyDH-like"/>
    <property type="match status" value="1"/>
</dbReference>
<proteinExistence type="predicted"/>
<comment type="cofactor">
    <cofactor evidence="3">
        <name>Zn(2+)</name>
        <dbReference type="ChEBI" id="CHEBI:29105"/>
    </cofactor>
    <text evidence="3">Binds 1 zinc ion per subunit.</text>
</comment>
<keyword evidence="2" id="KW-0560">Oxidoreductase</keyword>
<feature type="domain" description="Alcohol dehydrogenase iron-type/glycerol dehydrogenase GldA" evidence="5">
    <location>
        <begin position="14"/>
        <end position="137"/>
    </location>
</feature>
<evidence type="ECO:0000256" key="2">
    <source>
        <dbReference type="ARBA" id="ARBA00023002"/>
    </source>
</evidence>
<dbReference type="PANTHER" id="PTHR43616">
    <property type="entry name" value="GLYCEROL DEHYDROGENASE"/>
    <property type="match status" value="1"/>
</dbReference>
<keyword evidence="7" id="KW-1185">Reference proteome</keyword>
<gene>
    <name evidence="6" type="ORF">AH67_03205</name>
</gene>
<dbReference type="InterPro" id="IPR016205">
    <property type="entry name" value="Glycerol_DH"/>
</dbReference>
<feature type="binding site" evidence="4">
    <location>
        <position position="132"/>
    </location>
    <ligand>
        <name>NAD(+)</name>
        <dbReference type="ChEBI" id="CHEBI:57540"/>
    </ligand>
</feature>
<evidence type="ECO:0000256" key="3">
    <source>
        <dbReference type="PIRSR" id="PIRSR000112-1"/>
    </source>
</evidence>
<dbReference type="SUPFAM" id="SSF56796">
    <property type="entry name" value="Dehydroquinate synthase-like"/>
    <property type="match status" value="1"/>
</dbReference>
<feature type="binding site" evidence="3">
    <location>
        <position position="257"/>
    </location>
    <ligand>
        <name>glycerol</name>
        <dbReference type="ChEBI" id="CHEBI:17754"/>
    </ligand>
</feature>
<dbReference type="PANTHER" id="PTHR43616:SF3">
    <property type="entry name" value="HYDROXYCARBOXYLATE DEHYDROGENASE A"/>
    <property type="match status" value="1"/>
</dbReference>